<dbReference type="PANTHER" id="PTHR47280">
    <property type="entry name" value="PHEOPHYTINASE, CHLOROPLASTIC"/>
    <property type="match status" value="1"/>
</dbReference>
<comment type="caution">
    <text evidence="3">The sequence shown here is derived from an EMBL/GenBank/DDBJ whole genome shotgun (WGS) entry which is preliminary data.</text>
</comment>
<gene>
    <name evidence="3" type="ORF">WJX84_010910</name>
</gene>
<dbReference type="SUPFAM" id="SSF56784">
    <property type="entry name" value="HAD-like"/>
    <property type="match status" value="1"/>
</dbReference>
<evidence type="ECO:0000256" key="1">
    <source>
        <dbReference type="SAM" id="MobiDB-lite"/>
    </source>
</evidence>
<dbReference type="Pfam" id="PF12697">
    <property type="entry name" value="Abhydrolase_6"/>
    <property type="match status" value="1"/>
</dbReference>
<evidence type="ECO:0000313" key="4">
    <source>
        <dbReference type="Proteomes" id="UP001485043"/>
    </source>
</evidence>
<evidence type="ECO:0000313" key="3">
    <source>
        <dbReference type="EMBL" id="KAK9856434.1"/>
    </source>
</evidence>
<dbReference type="Gene3D" id="3.40.50.1820">
    <property type="entry name" value="alpha/beta hydrolase"/>
    <property type="match status" value="1"/>
</dbReference>
<proteinExistence type="predicted"/>
<feature type="compositionally biased region" description="Basic residues" evidence="1">
    <location>
        <begin position="26"/>
        <end position="35"/>
    </location>
</feature>
<dbReference type="Proteomes" id="UP001485043">
    <property type="component" value="Unassembled WGS sequence"/>
</dbReference>
<dbReference type="InterPro" id="IPR023214">
    <property type="entry name" value="HAD_sf"/>
</dbReference>
<organism evidence="3 4">
    <name type="scientific">Apatococcus fuscideae</name>
    <dbReference type="NCBI Taxonomy" id="2026836"/>
    <lineage>
        <taxon>Eukaryota</taxon>
        <taxon>Viridiplantae</taxon>
        <taxon>Chlorophyta</taxon>
        <taxon>core chlorophytes</taxon>
        <taxon>Trebouxiophyceae</taxon>
        <taxon>Chlorellales</taxon>
        <taxon>Chlorellaceae</taxon>
        <taxon>Apatococcus</taxon>
    </lineage>
</organism>
<dbReference type="GO" id="GO:0009507">
    <property type="term" value="C:chloroplast"/>
    <property type="evidence" value="ECO:0007669"/>
    <property type="project" value="TreeGrafter"/>
</dbReference>
<dbReference type="NCBIfam" id="TIGR01460">
    <property type="entry name" value="HAD-SF-IIA"/>
    <property type="match status" value="1"/>
</dbReference>
<dbReference type="InterPro" id="IPR000073">
    <property type="entry name" value="AB_hydrolase_1"/>
</dbReference>
<dbReference type="InterPro" id="IPR006357">
    <property type="entry name" value="HAD-SF_hydro_IIA"/>
</dbReference>
<dbReference type="InterPro" id="IPR044211">
    <property type="entry name" value="PPH_chloroplastic"/>
</dbReference>
<name>A0AAW1STP1_9CHLO</name>
<dbReference type="InterPro" id="IPR036412">
    <property type="entry name" value="HAD-like_sf"/>
</dbReference>
<dbReference type="InterPro" id="IPR029058">
    <property type="entry name" value="AB_hydrolase_fold"/>
</dbReference>
<feature type="compositionally biased region" description="Polar residues" evidence="1">
    <location>
        <begin position="40"/>
        <end position="53"/>
    </location>
</feature>
<reference evidence="3 4" key="1">
    <citation type="journal article" date="2024" name="Nat. Commun.">
        <title>Phylogenomics reveals the evolutionary origins of lichenization in chlorophyte algae.</title>
        <authorList>
            <person name="Puginier C."/>
            <person name="Libourel C."/>
            <person name="Otte J."/>
            <person name="Skaloud P."/>
            <person name="Haon M."/>
            <person name="Grisel S."/>
            <person name="Petersen M."/>
            <person name="Berrin J.G."/>
            <person name="Delaux P.M."/>
            <person name="Dal Grande F."/>
            <person name="Keller J."/>
        </authorList>
    </citation>
    <scope>NUCLEOTIDE SEQUENCE [LARGE SCALE GENOMIC DNA]</scope>
    <source>
        <strain evidence="3 4">SAG 2523</strain>
    </source>
</reference>
<dbReference type="Pfam" id="PF13344">
    <property type="entry name" value="Hydrolase_6"/>
    <property type="match status" value="1"/>
</dbReference>
<accession>A0AAW1STP1</accession>
<dbReference type="NCBIfam" id="TIGR01456">
    <property type="entry name" value="CECR5"/>
    <property type="match status" value="1"/>
</dbReference>
<sequence>MRSCARLSPAQSGSLPQRGWPDTKAPRRVFRCQSKRSRETLTVQEGSRSLPESSTRHPDALEADLENTLSRATGKAWSTLEGTSATSTVHSLVEECLHCMLEESSHFWDWRFESRVHYRMAGTTGPAIVLVHGFGVASFQFESLIDHLSETHRVWALDLLGMGLSWPQATQDDSGSLSYSIDMWTEQLVCFLEQVVAEPAYVAGNSLGGLLAASLGAARPDLCRGICFLNATPFWAFMPHRESIPRALTALLPWDGSLPPPRPLRFLIQNIWWRALRQKRLLNSLLRLVYRNRNLVDDRLVENILAPTQHPSALDAFVSLLFAPQPRMDFSTCAQALHCPVSMVYGREDPWVVPLWGQRLKRLLPQANYFEVSPAGHCPHAETPAAVSEAMQMWICAAESDMPLPLEVGECRSAGDGDLQLMSGRPRNVFERLDALAWNVGIVFDIDGVLVRGKNVLPGACEALRMVQNAGIPHIFVTNGGHADELHRAQRLSSDLGVPVDPQNVVLCHSSLREAVDELRDKLVLVIGACDPSNVDILKGYGYKNVHSMDEFAACHPEMVPHYVKEYKQPQGDVSWAEQPVAAVMCMEISREWHQDLQIILDLCSSDGRQGHLAKDGQQLVKLYHCNQDFTFPALHPQPRLGPGAFLQVLRELFFCTNGRQLECSLHGKPNAPTYVIAERKLSQQLTEQAGLQQPGSLPAGFRVFAVGDNPKSDSASQELMRCIAMRHHFRNLL</sequence>
<feature type="domain" description="AB hydrolase-1" evidence="2">
    <location>
        <begin position="128"/>
        <end position="390"/>
    </location>
</feature>
<dbReference type="GO" id="GO:0015996">
    <property type="term" value="P:chlorophyll catabolic process"/>
    <property type="evidence" value="ECO:0007669"/>
    <property type="project" value="InterPro"/>
</dbReference>
<dbReference type="EMBL" id="JALJOV010001016">
    <property type="protein sequence ID" value="KAK9856434.1"/>
    <property type="molecule type" value="Genomic_DNA"/>
</dbReference>
<dbReference type="GO" id="GO:0080124">
    <property type="term" value="F:pheophytinase activity"/>
    <property type="evidence" value="ECO:0007669"/>
    <property type="project" value="InterPro"/>
</dbReference>
<feature type="region of interest" description="Disordered" evidence="1">
    <location>
        <begin position="1"/>
        <end position="59"/>
    </location>
</feature>
<dbReference type="InterPro" id="IPR006353">
    <property type="entry name" value="HAD-SF_hydro_IIA_CECR5"/>
</dbReference>
<dbReference type="PANTHER" id="PTHR47280:SF1">
    <property type="entry name" value="PHEOPHYTINASE, CHLOROPLASTIC"/>
    <property type="match status" value="1"/>
</dbReference>
<dbReference type="SUPFAM" id="SSF53474">
    <property type="entry name" value="alpha/beta-Hydrolases"/>
    <property type="match status" value="1"/>
</dbReference>
<dbReference type="Gene3D" id="3.40.50.1000">
    <property type="entry name" value="HAD superfamily/HAD-like"/>
    <property type="match status" value="2"/>
</dbReference>
<dbReference type="AlphaFoldDB" id="A0AAW1STP1"/>
<protein>
    <recommendedName>
        <fullName evidence="2">AB hydrolase-1 domain-containing protein</fullName>
    </recommendedName>
</protein>
<keyword evidence="4" id="KW-1185">Reference proteome</keyword>
<evidence type="ECO:0000259" key="2">
    <source>
        <dbReference type="Pfam" id="PF12697"/>
    </source>
</evidence>